<evidence type="ECO:0000256" key="2">
    <source>
        <dbReference type="ARBA" id="ARBA00022737"/>
    </source>
</evidence>
<feature type="domain" description="C-JID" evidence="4">
    <location>
        <begin position="419"/>
        <end position="552"/>
    </location>
</feature>
<evidence type="ECO:0000256" key="1">
    <source>
        <dbReference type="ARBA" id="ARBA00022614"/>
    </source>
</evidence>
<dbReference type="GO" id="GO:0006952">
    <property type="term" value="P:defense response"/>
    <property type="evidence" value="ECO:0007669"/>
    <property type="project" value="InterPro"/>
</dbReference>
<sequence length="931" mass="107771">MYNLKFLKFHGHRVDGKLHFPDGLEYLPDVLRYLHLDSFPLASLPQKFWPQNLVELHLNNSKLSKLWDGIQHIESLKFLNLKESENLTEIPDLSRALNLNKIHLSGCTRLKHLPSTIDKLESLQFLCLFGCSNFDEFPELPKNITHLVMAETAIENVPPSIDHLSHLLLFDLRDCKRLKSLPANFFKLKSLEGLLLKGCLGLEHLPEILEPMEHLTVFETQETGIRCLPLSIENLVRIRNLELQNTSVSEIPDWLFRLPALQTLDLSRTNIIRIPKCVKLSKLQYLWISDCKFLQYLPELPLSIKKVDARGCTSLDMVLNSWSLLAQGPKRDLCFHELLSFEGCSMLDNKNISTEFQIRVFSIASILVLLRHKDWLKLDHKKIVTKVEVARWHNSAKKLVPEHKRSGNMAPFEVLICYSGDEIPEWFRYRNVGCSINMKLPPLLHRPHNFLGFAFCFVVENAHNADLGEWVYLNWEIRVQTNNNDERRLQFVSGLSCFGGDYDLNQVLMATYLNTDEVNFDSVIEMSFHFSFVDSLEHKIHRCGVRMLYLQDAIEFGIIAEQYVFEKSNVVTNEPQPSGFWKNMLYHVLDFQVFPSRQQLCEKLLSSKIPKRQKDLWLLLVWDFLPVREVLNRHMDVADTTCPLCGVVLESATHLFLYCKSVRPLWFMSQWGLRTDFLLFDSMASFLEVLLFGDPNSDMYHFDREFLLYASMLVDTIWLARNELVHNEKVFHTADIHASVQAQFNHIMQYLSCSNCYFSIFPAKNKLSTDIRLEDLLRESGRVRNRAELELHYCVGGLHLQVSAAEDSGAGLRGEHSGNRLQTHDKRTRLLMNWLGLHYLVMSEMSWQNQVPSSVFWLKHHLRALWHGFGKCHPSVAVLPESLSSLVHVTMGPSSSDSMASFWEVVLFGDPNSLIYHSCDQLLLFFQPDCR</sequence>
<name>A0AA88B0L9_FICCA</name>
<accession>A0AA88B0L9</accession>
<keyword evidence="6" id="KW-1185">Reference proteome</keyword>
<dbReference type="InterPro" id="IPR045344">
    <property type="entry name" value="C-JID"/>
</dbReference>
<dbReference type="Pfam" id="PF20160">
    <property type="entry name" value="C-JID"/>
    <property type="match status" value="1"/>
</dbReference>
<keyword evidence="2" id="KW-0677">Repeat</keyword>
<dbReference type="InterPro" id="IPR032675">
    <property type="entry name" value="LRR_dom_sf"/>
</dbReference>
<gene>
    <name evidence="5" type="ORF">TIFTF001_024264</name>
</gene>
<evidence type="ECO:0000313" key="6">
    <source>
        <dbReference type="Proteomes" id="UP001187192"/>
    </source>
</evidence>
<dbReference type="Pfam" id="PF13966">
    <property type="entry name" value="zf-RVT"/>
    <property type="match status" value="1"/>
</dbReference>
<dbReference type="Pfam" id="PF07725">
    <property type="entry name" value="LRR_3"/>
    <property type="match status" value="1"/>
</dbReference>
<organism evidence="5 6">
    <name type="scientific">Ficus carica</name>
    <name type="common">Common fig</name>
    <dbReference type="NCBI Taxonomy" id="3494"/>
    <lineage>
        <taxon>Eukaryota</taxon>
        <taxon>Viridiplantae</taxon>
        <taxon>Streptophyta</taxon>
        <taxon>Embryophyta</taxon>
        <taxon>Tracheophyta</taxon>
        <taxon>Spermatophyta</taxon>
        <taxon>Magnoliopsida</taxon>
        <taxon>eudicotyledons</taxon>
        <taxon>Gunneridae</taxon>
        <taxon>Pentapetalae</taxon>
        <taxon>rosids</taxon>
        <taxon>fabids</taxon>
        <taxon>Rosales</taxon>
        <taxon>Moraceae</taxon>
        <taxon>Ficeae</taxon>
        <taxon>Ficus</taxon>
    </lineage>
</organism>
<proteinExistence type="predicted"/>
<reference evidence="5" key="1">
    <citation type="submission" date="2023-07" db="EMBL/GenBank/DDBJ databases">
        <title>draft genome sequence of fig (Ficus carica).</title>
        <authorList>
            <person name="Takahashi T."/>
            <person name="Nishimura K."/>
        </authorList>
    </citation>
    <scope>NUCLEOTIDE SEQUENCE</scope>
</reference>
<dbReference type="InterPro" id="IPR011713">
    <property type="entry name" value="Leu-rich_rpt_3"/>
</dbReference>
<protein>
    <submittedName>
        <fullName evidence="5">Uncharacterized protein</fullName>
    </submittedName>
</protein>
<dbReference type="Proteomes" id="UP001187192">
    <property type="component" value="Unassembled WGS sequence"/>
</dbReference>
<evidence type="ECO:0000259" key="4">
    <source>
        <dbReference type="Pfam" id="PF20160"/>
    </source>
</evidence>
<dbReference type="Gene3D" id="3.80.10.10">
    <property type="entry name" value="Ribonuclease Inhibitor"/>
    <property type="match status" value="2"/>
</dbReference>
<dbReference type="EMBL" id="BTGU01000055">
    <property type="protein sequence ID" value="GMN55146.1"/>
    <property type="molecule type" value="Genomic_DNA"/>
</dbReference>
<dbReference type="PANTHER" id="PTHR11017:SF479">
    <property type="entry name" value="DISEASE RESISTANCE PROTEIN (TIR-NBS-LRR CLASS) FAMILY"/>
    <property type="match status" value="1"/>
</dbReference>
<dbReference type="InterPro" id="IPR044974">
    <property type="entry name" value="Disease_R_plants"/>
</dbReference>
<dbReference type="PANTHER" id="PTHR11017">
    <property type="entry name" value="LEUCINE-RICH REPEAT-CONTAINING PROTEIN"/>
    <property type="match status" value="1"/>
</dbReference>
<dbReference type="SUPFAM" id="SSF52058">
    <property type="entry name" value="L domain-like"/>
    <property type="match status" value="1"/>
</dbReference>
<dbReference type="AlphaFoldDB" id="A0AA88B0L9"/>
<dbReference type="InterPro" id="IPR026960">
    <property type="entry name" value="RVT-Znf"/>
</dbReference>
<comment type="caution">
    <text evidence="5">The sequence shown here is derived from an EMBL/GenBank/DDBJ whole genome shotgun (WGS) entry which is preliminary data.</text>
</comment>
<keyword evidence="1" id="KW-0433">Leucine-rich repeat</keyword>
<feature type="domain" description="Reverse transcriptase zinc-binding" evidence="3">
    <location>
        <begin position="598"/>
        <end position="666"/>
    </location>
</feature>
<evidence type="ECO:0000259" key="3">
    <source>
        <dbReference type="Pfam" id="PF13966"/>
    </source>
</evidence>
<evidence type="ECO:0000313" key="5">
    <source>
        <dbReference type="EMBL" id="GMN55146.1"/>
    </source>
</evidence>